<protein>
    <recommendedName>
        <fullName evidence="2">peptidoglycan lytic exotransglycosylase</fullName>
        <ecNumber evidence="2">4.2.2.n1</ecNumber>
    </recommendedName>
    <alternativeName>
        <fullName evidence="5">Murein hydrolase A</fullName>
    </alternativeName>
</protein>
<dbReference type="GO" id="GO:0009254">
    <property type="term" value="P:peptidoglycan turnover"/>
    <property type="evidence" value="ECO:0007669"/>
    <property type="project" value="InterPro"/>
</dbReference>
<keyword evidence="3" id="KW-0456">Lyase</keyword>
<dbReference type="EC" id="4.2.2.n1" evidence="2"/>
<dbReference type="GO" id="GO:0004553">
    <property type="term" value="F:hydrolase activity, hydrolyzing O-glycosyl compounds"/>
    <property type="evidence" value="ECO:0007669"/>
    <property type="project" value="InterPro"/>
</dbReference>
<evidence type="ECO:0000256" key="5">
    <source>
        <dbReference type="ARBA" id="ARBA00030918"/>
    </source>
</evidence>
<keyword evidence="8" id="KW-1185">Reference proteome</keyword>
<evidence type="ECO:0000256" key="3">
    <source>
        <dbReference type="ARBA" id="ARBA00023239"/>
    </source>
</evidence>
<dbReference type="Pfam" id="PF03562">
    <property type="entry name" value="MltA"/>
    <property type="match status" value="1"/>
</dbReference>
<evidence type="ECO:0000256" key="4">
    <source>
        <dbReference type="ARBA" id="ARBA00023316"/>
    </source>
</evidence>
<dbReference type="Pfam" id="PF06725">
    <property type="entry name" value="3D"/>
    <property type="match status" value="1"/>
</dbReference>
<dbReference type="Gene3D" id="2.40.240.50">
    <property type="entry name" value="Barwin-like endoglucanases"/>
    <property type="match status" value="1"/>
</dbReference>
<dbReference type="EMBL" id="QGLE01000006">
    <property type="protein sequence ID" value="PWR22489.1"/>
    <property type="molecule type" value="Genomic_DNA"/>
</dbReference>
<dbReference type="InterPro" id="IPR036908">
    <property type="entry name" value="RlpA-like_sf"/>
</dbReference>
<dbReference type="CDD" id="cd14485">
    <property type="entry name" value="mltA_like_LT_A"/>
    <property type="match status" value="1"/>
</dbReference>
<name>A0A317E627_9PROT</name>
<dbReference type="PIRSF" id="PIRSF019422">
    <property type="entry name" value="MltA"/>
    <property type="match status" value="1"/>
</dbReference>
<dbReference type="OrthoDB" id="9783686at2"/>
<organism evidence="7 8">
    <name type="scientific">Zavarzinia aquatilis</name>
    <dbReference type="NCBI Taxonomy" id="2211142"/>
    <lineage>
        <taxon>Bacteria</taxon>
        <taxon>Pseudomonadati</taxon>
        <taxon>Pseudomonadota</taxon>
        <taxon>Alphaproteobacteria</taxon>
        <taxon>Rhodospirillales</taxon>
        <taxon>Zavarziniaceae</taxon>
        <taxon>Zavarzinia</taxon>
    </lineage>
</organism>
<dbReference type="GO" id="GO:0009253">
    <property type="term" value="P:peptidoglycan catabolic process"/>
    <property type="evidence" value="ECO:0007669"/>
    <property type="project" value="TreeGrafter"/>
</dbReference>
<dbReference type="SUPFAM" id="SSF50685">
    <property type="entry name" value="Barwin-like endoglucanases"/>
    <property type="match status" value="1"/>
</dbReference>
<dbReference type="InterPro" id="IPR005300">
    <property type="entry name" value="MltA_B"/>
</dbReference>
<dbReference type="AlphaFoldDB" id="A0A317E627"/>
<dbReference type="Proteomes" id="UP000245461">
    <property type="component" value="Unassembled WGS sequence"/>
</dbReference>
<accession>A0A317E627</accession>
<dbReference type="GO" id="GO:0008933">
    <property type="term" value="F:peptidoglycan lytic transglycosylase activity"/>
    <property type="evidence" value="ECO:0007669"/>
    <property type="project" value="TreeGrafter"/>
</dbReference>
<comment type="caution">
    <text evidence="7">The sequence shown here is derived from an EMBL/GenBank/DDBJ whole genome shotgun (WGS) entry which is preliminary data.</text>
</comment>
<reference evidence="7 8" key="1">
    <citation type="submission" date="2018-05" db="EMBL/GenBank/DDBJ databases">
        <title>Zavarzinia sp. HR-AS.</title>
        <authorList>
            <person name="Lee Y."/>
            <person name="Jeon C.O."/>
        </authorList>
    </citation>
    <scope>NUCLEOTIDE SEQUENCE [LARGE SCALE GENOMIC DNA]</scope>
    <source>
        <strain evidence="7 8">HR-AS</strain>
    </source>
</reference>
<dbReference type="GO" id="GO:0019867">
    <property type="term" value="C:outer membrane"/>
    <property type="evidence" value="ECO:0007669"/>
    <property type="project" value="InterPro"/>
</dbReference>
<dbReference type="InterPro" id="IPR026044">
    <property type="entry name" value="MltA"/>
</dbReference>
<dbReference type="InterPro" id="IPR010611">
    <property type="entry name" value="3D_dom"/>
</dbReference>
<proteinExistence type="predicted"/>
<gene>
    <name evidence="7" type="ORF">DKG74_11455</name>
</gene>
<dbReference type="SMART" id="SM00925">
    <property type="entry name" value="MltA"/>
    <property type="match status" value="1"/>
</dbReference>
<dbReference type="CDD" id="cd14668">
    <property type="entry name" value="mlta_B"/>
    <property type="match status" value="1"/>
</dbReference>
<sequence length="408" mass="43474">MLRRLLSPAPLALTIATLAGIGLALLAAPKPPPPTAAPPRLTLVPAAFADLPGWSEDAANEAWPAFRLSCERQMRRKPETSLGIAGTVADWSAACAEAALLADPDADTVRRFLEDRFRPVAALNGETAEGLFTGYYEPELDGALTPDETNRTPLYRRPGDLVQVDLGEFRDELKGQRIAGRVVDGRLKPFEDRAGIVAGALAGKGLEIAYVASPVEAFFLEIQGSGRVRMADGRILRVGFDGQNGHPYVALGKVMLADGLLERGKVTMQSIKAWLAAHPDQAAALMNRNPSYVFFRDLGDGPGPLGAQGVALTPGRSLAVDRKFLPLGLPVWLDASLPPVEEGAPPVPFRRLMVAQDTGGAIRGPVRGDVFFGAGAEAERLAGAMKQTGRWWLLLPAEVVARMAEPAS</sequence>
<feature type="domain" description="Lytic transglycosylase MltA" evidence="6">
    <location>
        <begin position="139"/>
        <end position="296"/>
    </location>
</feature>
<evidence type="ECO:0000256" key="1">
    <source>
        <dbReference type="ARBA" id="ARBA00001420"/>
    </source>
</evidence>
<evidence type="ECO:0000313" key="7">
    <source>
        <dbReference type="EMBL" id="PWR22489.1"/>
    </source>
</evidence>
<comment type="catalytic activity">
    <reaction evidence="1">
        <text>Exolytic cleavage of the (1-&gt;4)-beta-glycosidic linkage between N-acetylmuramic acid (MurNAc) and N-acetylglucosamine (GlcNAc) residues in peptidoglycan, from either the reducing or the non-reducing ends of the peptidoglycan chains, with concomitant formation of a 1,6-anhydrobond in the MurNAc residue.</text>
        <dbReference type="EC" id="4.2.2.n1"/>
    </reaction>
</comment>
<dbReference type="Gene3D" id="2.40.40.10">
    <property type="entry name" value="RlpA-like domain"/>
    <property type="match status" value="1"/>
</dbReference>
<dbReference type="PANTHER" id="PTHR30124:SF0">
    <property type="entry name" value="MEMBRANE-BOUND LYTIC MUREIN TRANSGLYCOSYLASE A"/>
    <property type="match status" value="1"/>
</dbReference>
<evidence type="ECO:0000259" key="6">
    <source>
        <dbReference type="SMART" id="SM00925"/>
    </source>
</evidence>
<dbReference type="PANTHER" id="PTHR30124">
    <property type="entry name" value="MEMBRANE-BOUND LYTIC MUREIN TRANSGLYCOSYLASE A"/>
    <property type="match status" value="1"/>
</dbReference>
<dbReference type="GO" id="GO:0071555">
    <property type="term" value="P:cell wall organization"/>
    <property type="evidence" value="ECO:0007669"/>
    <property type="project" value="UniProtKB-KW"/>
</dbReference>
<evidence type="ECO:0000313" key="8">
    <source>
        <dbReference type="Proteomes" id="UP000245461"/>
    </source>
</evidence>
<evidence type="ECO:0000256" key="2">
    <source>
        <dbReference type="ARBA" id="ARBA00012587"/>
    </source>
</evidence>
<keyword evidence="4" id="KW-0961">Cell wall biogenesis/degradation</keyword>